<accession>A0A7W9LDX7</accession>
<sequence length="67" mass="6833">MTLSVAVTGMSCGCSASTIRAQVLPLRGVERVEVDVLGGRVTVSGGPLLEESQVRAAIVEAGYKVAS</sequence>
<dbReference type="RefSeq" id="WP_185073602.1">
    <property type="nucleotide sequence ID" value="NZ_CBDRAU010000001.1"/>
</dbReference>
<dbReference type="InterPro" id="IPR036163">
    <property type="entry name" value="HMA_dom_sf"/>
</dbReference>
<protein>
    <submittedName>
        <fullName evidence="2">Copper chaperone CopZ</fullName>
    </submittedName>
</protein>
<organism evidence="2 3">
    <name type="scientific">Nonomuraea jabiensis</name>
    <dbReference type="NCBI Taxonomy" id="882448"/>
    <lineage>
        <taxon>Bacteria</taxon>
        <taxon>Bacillati</taxon>
        <taxon>Actinomycetota</taxon>
        <taxon>Actinomycetes</taxon>
        <taxon>Streptosporangiales</taxon>
        <taxon>Streptosporangiaceae</taxon>
        <taxon>Nonomuraea</taxon>
    </lineage>
</organism>
<dbReference type="Gene3D" id="3.30.70.100">
    <property type="match status" value="1"/>
</dbReference>
<dbReference type="PROSITE" id="PS50846">
    <property type="entry name" value="HMA_2"/>
    <property type="match status" value="1"/>
</dbReference>
<proteinExistence type="predicted"/>
<dbReference type="CDD" id="cd00371">
    <property type="entry name" value="HMA"/>
    <property type="match status" value="1"/>
</dbReference>
<dbReference type="AlphaFoldDB" id="A0A7W9LDX7"/>
<comment type="caution">
    <text evidence="2">The sequence shown here is derived from an EMBL/GenBank/DDBJ whole genome shotgun (WGS) entry which is preliminary data.</text>
</comment>
<feature type="domain" description="HMA" evidence="1">
    <location>
        <begin position="1"/>
        <end position="66"/>
    </location>
</feature>
<reference evidence="2 3" key="1">
    <citation type="submission" date="2020-08" db="EMBL/GenBank/DDBJ databases">
        <title>Sequencing the genomes of 1000 actinobacteria strains.</title>
        <authorList>
            <person name="Klenk H.-P."/>
        </authorList>
    </citation>
    <scope>NUCLEOTIDE SEQUENCE [LARGE SCALE GENOMIC DNA]</scope>
    <source>
        <strain evidence="2 3">DSM 45507</strain>
    </source>
</reference>
<evidence type="ECO:0000259" key="1">
    <source>
        <dbReference type="PROSITE" id="PS50846"/>
    </source>
</evidence>
<dbReference type="Pfam" id="PF00403">
    <property type="entry name" value="HMA"/>
    <property type="match status" value="1"/>
</dbReference>
<dbReference type="Proteomes" id="UP000579153">
    <property type="component" value="Unassembled WGS sequence"/>
</dbReference>
<evidence type="ECO:0000313" key="2">
    <source>
        <dbReference type="EMBL" id="MBB5780266.1"/>
    </source>
</evidence>
<evidence type="ECO:0000313" key="3">
    <source>
        <dbReference type="Proteomes" id="UP000579153"/>
    </source>
</evidence>
<dbReference type="GO" id="GO:0046872">
    <property type="term" value="F:metal ion binding"/>
    <property type="evidence" value="ECO:0007669"/>
    <property type="project" value="InterPro"/>
</dbReference>
<dbReference type="SUPFAM" id="SSF55008">
    <property type="entry name" value="HMA, heavy metal-associated domain"/>
    <property type="match status" value="1"/>
</dbReference>
<gene>
    <name evidence="2" type="ORF">HD596_007022</name>
</gene>
<dbReference type="EMBL" id="JACHMB010000001">
    <property type="protein sequence ID" value="MBB5780266.1"/>
    <property type="molecule type" value="Genomic_DNA"/>
</dbReference>
<dbReference type="InterPro" id="IPR006121">
    <property type="entry name" value="HMA_dom"/>
</dbReference>
<name>A0A7W9LDX7_9ACTN</name>
<keyword evidence="3" id="KW-1185">Reference proteome</keyword>